<proteinExistence type="predicted"/>
<keyword evidence="3" id="KW-1185">Reference proteome</keyword>
<evidence type="ECO:0000313" key="3">
    <source>
        <dbReference type="Proteomes" id="UP001055439"/>
    </source>
</evidence>
<evidence type="ECO:0000256" key="1">
    <source>
        <dbReference type="SAM" id="SignalP"/>
    </source>
</evidence>
<dbReference type="AlphaFoldDB" id="A0A9E7G5B0"/>
<evidence type="ECO:0000313" key="2">
    <source>
        <dbReference type="EMBL" id="URE07980.1"/>
    </source>
</evidence>
<name>A0A9E7G5B0_9LILI</name>
<dbReference type="Proteomes" id="UP001055439">
    <property type="component" value="Chromosome 5"/>
</dbReference>
<sequence>MAKLQLVHSGNRRWETLAMLAGKICLVLCISSPEPLSSYEEEELETNGRRTALFGLALRFHPMAATSEKSPTERNPRSIFDVACLRARAAAASCTPPTNSKPLLGSPLHLLQYAEGEDGTVVMEVAEGEGEGDCPL</sequence>
<reference evidence="2" key="1">
    <citation type="submission" date="2022-05" db="EMBL/GenBank/DDBJ databases">
        <title>The Musa troglodytarum L. genome provides insights into the mechanism of non-climacteric behaviour and enrichment of carotenoids.</title>
        <authorList>
            <person name="Wang J."/>
        </authorList>
    </citation>
    <scope>NUCLEOTIDE SEQUENCE</scope>
    <source>
        <tissue evidence="2">Leaf</tissue>
    </source>
</reference>
<accession>A0A9E7G5B0</accession>
<feature type="signal peptide" evidence="1">
    <location>
        <begin position="1"/>
        <end position="29"/>
    </location>
</feature>
<dbReference type="OrthoDB" id="10635148at2759"/>
<dbReference type="EMBL" id="CP097507">
    <property type="protein sequence ID" value="URE07980.1"/>
    <property type="molecule type" value="Genomic_DNA"/>
</dbReference>
<protein>
    <submittedName>
        <fullName evidence="2">Uncharacterized protein</fullName>
    </submittedName>
</protein>
<gene>
    <name evidence="2" type="ORF">MUK42_21412</name>
</gene>
<feature type="chain" id="PRO_5038497269" evidence="1">
    <location>
        <begin position="30"/>
        <end position="136"/>
    </location>
</feature>
<keyword evidence="1" id="KW-0732">Signal</keyword>
<organism evidence="2 3">
    <name type="scientific">Musa troglodytarum</name>
    <name type="common">fe'i banana</name>
    <dbReference type="NCBI Taxonomy" id="320322"/>
    <lineage>
        <taxon>Eukaryota</taxon>
        <taxon>Viridiplantae</taxon>
        <taxon>Streptophyta</taxon>
        <taxon>Embryophyta</taxon>
        <taxon>Tracheophyta</taxon>
        <taxon>Spermatophyta</taxon>
        <taxon>Magnoliopsida</taxon>
        <taxon>Liliopsida</taxon>
        <taxon>Zingiberales</taxon>
        <taxon>Musaceae</taxon>
        <taxon>Musa</taxon>
    </lineage>
</organism>